<protein>
    <submittedName>
        <fullName evidence="1">DNA polymerase III subunit delta</fullName>
    </submittedName>
</protein>
<gene>
    <name evidence="1" type="ORF">CJ671_10550</name>
</gene>
<name>A0A2S9SJW7_9BACT</name>
<dbReference type="Proteomes" id="UP000238649">
    <property type="component" value="Unassembled WGS sequence"/>
</dbReference>
<evidence type="ECO:0000313" key="2">
    <source>
        <dbReference type="Proteomes" id="UP000238649"/>
    </source>
</evidence>
<dbReference type="Gene3D" id="3.40.50.300">
    <property type="entry name" value="P-loop containing nucleotide triphosphate hydrolases"/>
    <property type="match status" value="1"/>
</dbReference>
<dbReference type="InterPro" id="IPR027417">
    <property type="entry name" value="P-loop_NTPase"/>
</dbReference>
<dbReference type="OrthoDB" id="5592720at2"/>
<organism evidence="1 2">
    <name type="scientific">Aliarcobacter cryaerophilus</name>
    <dbReference type="NCBI Taxonomy" id="28198"/>
    <lineage>
        <taxon>Bacteria</taxon>
        <taxon>Pseudomonadati</taxon>
        <taxon>Campylobacterota</taxon>
        <taxon>Epsilonproteobacteria</taxon>
        <taxon>Campylobacterales</taxon>
        <taxon>Arcobacteraceae</taxon>
        <taxon>Aliarcobacter</taxon>
    </lineage>
</organism>
<evidence type="ECO:0000313" key="1">
    <source>
        <dbReference type="EMBL" id="PRM86881.1"/>
    </source>
</evidence>
<dbReference type="AlphaFoldDB" id="A0A2S9SJW7"/>
<reference evidence="1 2" key="1">
    <citation type="submission" date="2017-09" db="EMBL/GenBank/DDBJ databases">
        <title>Reassesment of A. cryaerophilus.</title>
        <authorList>
            <person name="Perez-Cataluna A."/>
            <person name="Collado L."/>
            <person name="Salgado O."/>
            <person name="Lefinanco V."/>
            <person name="Figueras M.J."/>
        </authorList>
    </citation>
    <scope>NUCLEOTIDE SEQUENCE [LARGE SCALE GENOMIC DNA]</scope>
    <source>
        <strain evidence="1 2">LMG 9871</strain>
    </source>
</reference>
<comment type="caution">
    <text evidence="1">The sequence shown here is derived from an EMBL/GenBank/DDBJ whole genome shotgun (WGS) entry which is preliminary data.</text>
</comment>
<accession>A0A2S9SJW7</accession>
<dbReference type="EMBL" id="NXGH01000074">
    <property type="protein sequence ID" value="PRM86881.1"/>
    <property type="molecule type" value="Genomic_DNA"/>
</dbReference>
<sequence length="48" mass="5484">MRVDPEQFADHLKAGLKPCYLVFGDEPQLNFQEQAIAPATHRLNQAKF</sequence>
<proteinExistence type="predicted"/>